<reference evidence="4 5" key="2">
    <citation type="journal article" date="2019" name="Plant Biotechnol. J.">
        <title>The red bayberry genome and genetic basis of sex determination.</title>
        <authorList>
            <person name="Jia H.M."/>
            <person name="Jia H.J."/>
            <person name="Cai Q.L."/>
            <person name="Wang Y."/>
            <person name="Zhao H.B."/>
            <person name="Yang W.F."/>
            <person name="Wang G.Y."/>
            <person name="Li Y.H."/>
            <person name="Zhan D.L."/>
            <person name="Shen Y.T."/>
            <person name="Niu Q.F."/>
            <person name="Chang L."/>
            <person name="Qiu J."/>
            <person name="Zhao L."/>
            <person name="Xie H.B."/>
            <person name="Fu W.Y."/>
            <person name="Jin J."/>
            <person name="Li X.W."/>
            <person name="Jiao Y."/>
            <person name="Zhou C.C."/>
            <person name="Tu T."/>
            <person name="Chai C.Y."/>
            <person name="Gao J.L."/>
            <person name="Fan L.J."/>
            <person name="van de Weg E."/>
            <person name="Wang J.Y."/>
            <person name="Gao Z.S."/>
        </authorList>
    </citation>
    <scope>NUCLEOTIDE SEQUENCE [LARGE SCALE GENOMIC DNA]</scope>
    <source>
        <tissue evidence="4">Leaves</tissue>
    </source>
</reference>
<evidence type="ECO:0000313" key="3">
    <source>
        <dbReference type="EMBL" id="KAB1200085.1"/>
    </source>
</evidence>
<dbReference type="PROSITE" id="PS50076">
    <property type="entry name" value="DNAJ_2"/>
    <property type="match status" value="1"/>
</dbReference>
<dbReference type="InterPro" id="IPR056988">
    <property type="entry name" value="Zn_ribbon_pln"/>
</dbReference>
<comment type="caution">
    <text evidence="4">The sequence shown here is derived from an EMBL/GenBank/DDBJ whole genome shotgun (WGS) entry which is preliminary data.</text>
</comment>
<dbReference type="InterPro" id="IPR036869">
    <property type="entry name" value="J_dom_sf"/>
</dbReference>
<accession>A0A6A1V279</accession>
<evidence type="ECO:0000313" key="4">
    <source>
        <dbReference type="EMBL" id="KAB1206812.1"/>
    </source>
</evidence>
<dbReference type="InterPro" id="IPR001623">
    <property type="entry name" value="DnaJ_domain"/>
</dbReference>
<protein>
    <recommendedName>
        <fullName evidence="2">J domain-containing protein</fullName>
    </recommendedName>
</protein>
<dbReference type="Proteomes" id="UP000516437">
    <property type="component" value="Chromosome 7"/>
</dbReference>
<dbReference type="EMBL" id="RXIC02000025">
    <property type="protein sequence ID" value="KAB1206812.1"/>
    <property type="molecule type" value="Genomic_DNA"/>
</dbReference>
<reference evidence="4" key="1">
    <citation type="submission" date="2018-07" db="EMBL/GenBank/DDBJ databases">
        <authorList>
            <person name="Gao Z.-S."/>
            <person name="Jia H.-M."/>
            <person name="Jia H.-J."/>
            <person name="Cai Q.-L."/>
            <person name="Wang Y."/>
            <person name="Zhao H.-B."/>
        </authorList>
    </citation>
    <scope>NUCLEOTIDE SEQUENCE</scope>
    <source>
        <tissue evidence="4">Leaves</tissue>
    </source>
</reference>
<dbReference type="EMBL" id="RXIC02000227">
    <property type="protein sequence ID" value="KAB1200085.1"/>
    <property type="molecule type" value="Genomic_DNA"/>
</dbReference>
<dbReference type="PROSITE" id="PS00636">
    <property type="entry name" value="DNAJ_1"/>
    <property type="match status" value="1"/>
</dbReference>
<evidence type="ECO:0000256" key="1">
    <source>
        <dbReference type="SAM" id="MobiDB-lite"/>
    </source>
</evidence>
<dbReference type="InterPro" id="IPR053052">
    <property type="entry name" value="Imprinting_Balance_Reg"/>
</dbReference>
<dbReference type="CDD" id="cd06257">
    <property type="entry name" value="DnaJ"/>
    <property type="match status" value="1"/>
</dbReference>
<feature type="region of interest" description="Disordered" evidence="1">
    <location>
        <begin position="325"/>
        <end position="395"/>
    </location>
</feature>
<feature type="compositionally biased region" description="Basic and acidic residues" evidence="1">
    <location>
        <begin position="350"/>
        <end position="362"/>
    </location>
</feature>
<dbReference type="Pfam" id="PF23551">
    <property type="entry name" value="Zn_ribbon_20"/>
    <property type="match status" value="1"/>
</dbReference>
<dbReference type="AlphaFoldDB" id="A0A6A1V279"/>
<name>A0A6A1V279_9ROSI</name>
<dbReference type="InterPro" id="IPR018253">
    <property type="entry name" value="DnaJ_domain_CS"/>
</dbReference>
<dbReference type="Pfam" id="PF00226">
    <property type="entry name" value="DnaJ"/>
    <property type="match status" value="1"/>
</dbReference>
<dbReference type="OrthoDB" id="10250354at2759"/>
<reference evidence="4" key="3">
    <citation type="submission" date="2019-09" db="EMBL/GenBank/DDBJ databases">
        <authorList>
            <person name="Gao Z."/>
        </authorList>
    </citation>
    <scope>NUCLEOTIDE SEQUENCE</scope>
    <source>
        <tissue evidence="4">Leaves</tissue>
    </source>
</reference>
<sequence>MEGTNSGAEAERWLSIAERLLMARDLHGAKSFAVRVRDSDPRIRIESADQIIAVADTLLAGGTRTIKDQPDWYAILQLVRLTQNPEHIASQYRRLALLLNPAKNHLPFADQAFRLVCDAWSVLSNTFKKADYDNALSIYSASGSTQPLFFKQQPPMRRSPRSKDGEVVADEDSPNFNNITESSPQSRPIAEAARQDESSRKSQPARSESMNFWTACPYCYMLYEYPGVYEECTLRCQNCRRAFEAVRITSPPVTDKDTYFCCWGFFPLGISVNSTSGSSKWTPISPMFACPFQATGGPDRNVSKSKNKRVPWVYYDDKDALENISESSEDSDEEWGSDKWKRKAKKRASRGTDAKKGHNERQKKGRVNVGSGQILDASKAESSDKAAVAAGGAKKRGATELGKLDLNVEFNNEVEEPAREIDAGNGEEENIEGIGFFEGLDEFLSSLPILKG</sequence>
<dbReference type="SUPFAM" id="SSF46565">
    <property type="entry name" value="Chaperone J-domain"/>
    <property type="match status" value="1"/>
</dbReference>
<dbReference type="PANTHER" id="PTHR45496:SF19">
    <property type="entry name" value="J DOMAIN-CONTAINING PROTEIN"/>
    <property type="match status" value="1"/>
</dbReference>
<evidence type="ECO:0000259" key="2">
    <source>
        <dbReference type="PROSITE" id="PS50076"/>
    </source>
</evidence>
<feature type="region of interest" description="Disordered" evidence="1">
    <location>
        <begin position="149"/>
        <end position="205"/>
    </location>
</feature>
<organism evidence="4 5">
    <name type="scientific">Morella rubra</name>
    <name type="common">Chinese bayberry</name>
    <dbReference type="NCBI Taxonomy" id="262757"/>
    <lineage>
        <taxon>Eukaryota</taxon>
        <taxon>Viridiplantae</taxon>
        <taxon>Streptophyta</taxon>
        <taxon>Embryophyta</taxon>
        <taxon>Tracheophyta</taxon>
        <taxon>Spermatophyta</taxon>
        <taxon>Magnoliopsida</taxon>
        <taxon>eudicotyledons</taxon>
        <taxon>Gunneridae</taxon>
        <taxon>Pentapetalae</taxon>
        <taxon>rosids</taxon>
        <taxon>fabids</taxon>
        <taxon>Fagales</taxon>
        <taxon>Myricaceae</taxon>
        <taxon>Morella</taxon>
    </lineage>
</organism>
<gene>
    <name evidence="3" type="ORF">CJ030_MR0G008293</name>
    <name evidence="4" type="ORF">CJ030_MR7G008272</name>
</gene>
<dbReference type="Gene3D" id="1.10.287.110">
    <property type="entry name" value="DnaJ domain"/>
    <property type="match status" value="1"/>
</dbReference>
<dbReference type="SMART" id="SM00271">
    <property type="entry name" value="DnaJ"/>
    <property type="match status" value="1"/>
</dbReference>
<evidence type="ECO:0000313" key="5">
    <source>
        <dbReference type="Proteomes" id="UP000516437"/>
    </source>
</evidence>
<keyword evidence="5" id="KW-1185">Reference proteome</keyword>
<feature type="compositionally biased region" description="Polar residues" evidence="1">
    <location>
        <begin position="174"/>
        <end position="186"/>
    </location>
</feature>
<feature type="compositionally biased region" description="Basic residues" evidence="1">
    <location>
        <begin position="340"/>
        <end position="349"/>
    </location>
</feature>
<proteinExistence type="predicted"/>
<feature type="domain" description="J" evidence="2">
    <location>
        <begin position="71"/>
        <end position="136"/>
    </location>
</feature>
<dbReference type="PANTHER" id="PTHR45496">
    <property type="entry name" value="CHAPERONE DNAJ-DOMAIN SUPERFAMILY PROTEIN"/>
    <property type="match status" value="1"/>
</dbReference>